<dbReference type="PANTHER" id="PTHR42776:SF13">
    <property type="entry name" value="DIPEPTIDYL-PEPTIDASE 5"/>
    <property type="match status" value="1"/>
</dbReference>
<dbReference type="InterPro" id="IPR011042">
    <property type="entry name" value="6-blade_b-propeller_TolB-like"/>
</dbReference>
<evidence type="ECO:0000256" key="1">
    <source>
        <dbReference type="ARBA" id="ARBA00010040"/>
    </source>
</evidence>
<dbReference type="Gene3D" id="2.120.10.30">
    <property type="entry name" value="TolB, C-terminal domain"/>
    <property type="match status" value="1"/>
</dbReference>
<dbReference type="FunFam" id="3.40.50.1820:FF:000028">
    <property type="entry name" value="S9 family peptidase"/>
    <property type="match status" value="1"/>
</dbReference>
<sequence>MNSFDSCDLIKSKLKICETVIKYICWGLLVVFILFIICAIGVYFKKKPLAWNGTDYQSNSEYYKQLTGIHEFSQLDNLRLDRLSSPRFHPNNGKNVIYLRTQYHMPDLKGSSTTLHWIDLETNKTVQLTRPIWNIHDQSFYWIDNKTILFLSNRASSNLTQLFQLNLPDDVSVTSHYLDPIQITDYPLNIDHLLVNRQGTRLAFSCQVYANLSIQQTADRQTIEKARSISVYKFDKLFIRYWNEYILGPRNHSFVVSIERNKNGIFNFTTTPTDVLFDVDADSPTRSFGNSASQWSFSASGNKFAYTRKHDETSTVAWSTNSDIYTVDLTASKLISVCITCENVAADANPRYSPIDDQVLVYRSQSIPGYPADQVKIKWYNGSHSKRTLLDRWDRTIDAITWSLDGQSLFLELGEEGRHVIYKFSNILSASSTPIRLISSGSSHDANIHPTNNEIFIFTHDSITKPCNVYLYESLTSMRPITIHNNNLLDKIRMSTVVETFNFTGSKSEIVSGWHIQPVSGTAKKAPLAFLIHGGPQSSWYDTWGYSSNFQIFASQGYAVIAINFHGSDSYGQNFTDSITGQYGTLPYEDLQIGLQEVLQRYSYIDGNRVVALGGSYGGYMVNWIAGHPEMSRRFKALISHAGLFDLREMAYSTDVVVLMEHEVGGFTPYENPDAFEKFNPINHVANWTQPMLISHGRHDYRVPDTQGISAFTALQRRGIPSRMLYFPTEGHAISNPHNSLIWYHEVFDWMNKWIA</sequence>
<dbReference type="GO" id="GO:0006508">
    <property type="term" value="P:proteolysis"/>
    <property type="evidence" value="ECO:0007669"/>
    <property type="project" value="UniProtKB-KW"/>
</dbReference>
<evidence type="ECO:0000313" key="9">
    <source>
        <dbReference type="Proteomes" id="UP000663855"/>
    </source>
</evidence>
<reference evidence="7" key="1">
    <citation type="submission" date="2021-02" db="EMBL/GenBank/DDBJ databases">
        <authorList>
            <person name="Nowell W R."/>
        </authorList>
    </citation>
    <scope>NUCLEOTIDE SEQUENCE</scope>
</reference>
<gene>
    <name evidence="8" type="ORF">BYL167_LOCUS8619</name>
    <name evidence="7" type="ORF">CJN711_LOCUS36179</name>
</gene>
<protein>
    <recommendedName>
        <fullName evidence="6">Peptidase S9 prolyl oligopeptidase catalytic domain-containing protein</fullName>
    </recommendedName>
</protein>
<keyword evidence="2" id="KW-0645">Protease</keyword>
<evidence type="ECO:0000256" key="4">
    <source>
        <dbReference type="ARBA" id="ARBA00022801"/>
    </source>
</evidence>
<dbReference type="SUPFAM" id="SSF82171">
    <property type="entry name" value="DPP6 N-terminal domain-like"/>
    <property type="match status" value="1"/>
</dbReference>
<evidence type="ECO:0000256" key="3">
    <source>
        <dbReference type="ARBA" id="ARBA00022729"/>
    </source>
</evidence>
<dbReference type="EMBL" id="CAJOBH010002391">
    <property type="protein sequence ID" value="CAF3903944.1"/>
    <property type="molecule type" value="Genomic_DNA"/>
</dbReference>
<keyword evidence="3" id="KW-0732">Signal</keyword>
<comment type="similarity">
    <text evidence="1">Belongs to the peptidase S9C family.</text>
</comment>
<evidence type="ECO:0000256" key="5">
    <source>
        <dbReference type="SAM" id="Phobius"/>
    </source>
</evidence>
<dbReference type="Proteomes" id="UP000663855">
    <property type="component" value="Unassembled WGS sequence"/>
</dbReference>
<feature type="transmembrane region" description="Helical" evidence="5">
    <location>
        <begin position="20"/>
        <end position="44"/>
    </location>
</feature>
<name>A0A816BEY8_9BILA</name>
<organism evidence="7 9">
    <name type="scientific">Rotaria magnacalcarata</name>
    <dbReference type="NCBI Taxonomy" id="392030"/>
    <lineage>
        <taxon>Eukaryota</taxon>
        <taxon>Metazoa</taxon>
        <taxon>Spiralia</taxon>
        <taxon>Gnathifera</taxon>
        <taxon>Rotifera</taxon>
        <taxon>Eurotatoria</taxon>
        <taxon>Bdelloidea</taxon>
        <taxon>Philodinida</taxon>
        <taxon>Philodinidae</taxon>
        <taxon>Rotaria</taxon>
    </lineage>
</organism>
<keyword evidence="5" id="KW-0472">Membrane</keyword>
<accession>A0A816BEY8</accession>
<comment type="caution">
    <text evidence="7">The sequence shown here is derived from an EMBL/GenBank/DDBJ whole genome shotgun (WGS) entry which is preliminary data.</text>
</comment>
<dbReference type="EMBL" id="CAJNOV010017492">
    <property type="protein sequence ID" value="CAF1608328.1"/>
    <property type="molecule type" value="Genomic_DNA"/>
</dbReference>
<dbReference type="PANTHER" id="PTHR42776">
    <property type="entry name" value="SERINE PEPTIDASE S9 FAMILY MEMBER"/>
    <property type="match status" value="1"/>
</dbReference>
<dbReference type="InterPro" id="IPR029058">
    <property type="entry name" value="AB_hydrolase_fold"/>
</dbReference>
<evidence type="ECO:0000313" key="7">
    <source>
        <dbReference type="EMBL" id="CAF1608328.1"/>
    </source>
</evidence>
<proteinExistence type="inferred from homology"/>
<dbReference type="Gene3D" id="3.40.50.1820">
    <property type="entry name" value="alpha/beta hydrolase"/>
    <property type="match status" value="1"/>
</dbReference>
<keyword evidence="4" id="KW-0378">Hydrolase</keyword>
<evidence type="ECO:0000259" key="6">
    <source>
        <dbReference type="Pfam" id="PF00326"/>
    </source>
</evidence>
<dbReference type="SUPFAM" id="SSF53474">
    <property type="entry name" value="alpha/beta-Hydrolases"/>
    <property type="match status" value="1"/>
</dbReference>
<evidence type="ECO:0000256" key="2">
    <source>
        <dbReference type="ARBA" id="ARBA00022670"/>
    </source>
</evidence>
<keyword evidence="5" id="KW-1133">Transmembrane helix</keyword>
<dbReference type="Proteomes" id="UP000681967">
    <property type="component" value="Unassembled WGS sequence"/>
</dbReference>
<evidence type="ECO:0000313" key="8">
    <source>
        <dbReference type="EMBL" id="CAF3903944.1"/>
    </source>
</evidence>
<dbReference type="GO" id="GO:0004252">
    <property type="term" value="F:serine-type endopeptidase activity"/>
    <property type="evidence" value="ECO:0007669"/>
    <property type="project" value="TreeGrafter"/>
</dbReference>
<keyword evidence="5" id="KW-0812">Transmembrane</keyword>
<dbReference type="InterPro" id="IPR001375">
    <property type="entry name" value="Peptidase_S9_cat"/>
</dbReference>
<dbReference type="AlphaFoldDB" id="A0A816BEY8"/>
<dbReference type="Pfam" id="PF00326">
    <property type="entry name" value="Peptidase_S9"/>
    <property type="match status" value="1"/>
</dbReference>
<feature type="domain" description="Peptidase S9 prolyl oligopeptidase catalytic" evidence="6">
    <location>
        <begin position="544"/>
        <end position="755"/>
    </location>
</feature>